<dbReference type="EMBL" id="NAJP01000066">
    <property type="protein sequence ID" value="TKA35773.1"/>
    <property type="molecule type" value="Genomic_DNA"/>
</dbReference>
<evidence type="ECO:0008006" key="5">
    <source>
        <dbReference type="Google" id="ProtNLM"/>
    </source>
</evidence>
<dbReference type="OrthoDB" id="5344006at2759"/>
<protein>
    <recommendedName>
        <fullName evidence="5">MARVEL domain-containing protein</fullName>
    </recommendedName>
</protein>
<keyword evidence="2" id="KW-1133">Transmembrane helix</keyword>
<proteinExistence type="predicted"/>
<evidence type="ECO:0000256" key="1">
    <source>
        <dbReference type="SAM" id="MobiDB-lite"/>
    </source>
</evidence>
<organism evidence="3 4">
    <name type="scientific">Friedmanniomyces endolithicus</name>
    <dbReference type="NCBI Taxonomy" id="329885"/>
    <lineage>
        <taxon>Eukaryota</taxon>
        <taxon>Fungi</taxon>
        <taxon>Dikarya</taxon>
        <taxon>Ascomycota</taxon>
        <taxon>Pezizomycotina</taxon>
        <taxon>Dothideomycetes</taxon>
        <taxon>Dothideomycetidae</taxon>
        <taxon>Mycosphaerellales</taxon>
        <taxon>Teratosphaeriaceae</taxon>
        <taxon>Friedmanniomyces</taxon>
    </lineage>
</organism>
<evidence type="ECO:0000256" key="2">
    <source>
        <dbReference type="SAM" id="Phobius"/>
    </source>
</evidence>
<name>A0A4U0UJB3_9PEZI</name>
<sequence length="280" mass="31740">MAPSHYPRLVFHGLRTFQLVSSVIVGGIMSFFIWHLTHDHWSTPWTFIWLTSASLFSIAALFFTIILHCFIGLNPRLNIALNGFLAVLWTLSWSLLTYYMSGTLANVCDKAHWHEDTGIMVCRIYKALFTFTLLGLYVSVNPSYTHTPPLTTHPSVSTLAALGLDIYVRRQQTRRGVYRLHDLDTKARPEATRGPFTDEVEAHQNGDGYAHGGLQQDDSRESLAWEEPRPSIGPYAEQGDKPRMQAGGYAVPEAQFEYDTQYRGGHEERAMSAHRLLRVL</sequence>
<dbReference type="Proteomes" id="UP000310066">
    <property type="component" value="Unassembled WGS sequence"/>
</dbReference>
<feature type="transmembrane region" description="Helical" evidence="2">
    <location>
        <begin position="48"/>
        <end position="73"/>
    </location>
</feature>
<dbReference type="AlphaFoldDB" id="A0A4U0UJB3"/>
<keyword evidence="2" id="KW-0472">Membrane</keyword>
<feature type="region of interest" description="Disordered" evidence="1">
    <location>
        <begin position="188"/>
        <end position="245"/>
    </location>
</feature>
<evidence type="ECO:0000313" key="4">
    <source>
        <dbReference type="Proteomes" id="UP000310066"/>
    </source>
</evidence>
<reference evidence="3 4" key="1">
    <citation type="submission" date="2017-03" db="EMBL/GenBank/DDBJ databases">
        <title>Genomes of endolithic fungi from Antarctica.</title>
        <authorList>
            <person name="Coleine C."/>
            <person name="Masonjones S."/>
            <person name="Stajich J.E."/>
        </authorList>
    </citation>
    <scope>NUCLEOTIDE SEQUENCE [LARGE SCALE GENOMIC DNA]</scope>
    <source>
        <strain evidence="3 4">CCFEE 5311</strain>
    </source>
</reference>
<feature type="transmembrane region" description="Helical" evidence="2">
    <location>
        <begin position="120"/>
        <end position="138"/>
    </location>
</feature>
<keyword evidence="2" id="KW-0812">Transmembrane</keyword>
<feature type="compositionally biased region" description="Basic and acidic residues" evidence="1">
    <location>
        <begin position="217"/>
        <end position="229"/>
    </location>
</feature>
<feature type="transmembrane region" description="Helical" evidence="2">
    <location>
        <begin position="16"/>
        <end position="36"/>
    </location>
</feature>
<gene>
    <name evidence="3" type="ORF">B0A54_12942</name>
</gene>
<comment type="caution">
    <text evidence="3">The sequence shown here is derived from an EMBL/GenBank/DDBJ whole genome shotgun (WGS) entry which is preliminary data.</text>
</comment>
<evidence type="ECO:0000313" key="3">
    <source>
        <dbReference type="EMBL" id="TKA35773.1"/>
    </source>
</evidence>
<feature type="transmembrane region" description="Helical" evidence="2">
    <location>
        <begin position="79"/>
        <end position="99"/>
    </location>
</feature>
<accession>A0A4U0UJB3</accession>